<organism evidence="3 4">
    <name type="scientific">Acuticoccus sediminis</name>
    <dbReference type="NCBI Taxonomy" id="2184697"/>
    <lineage>
        <taxon>Bacteria</taxon>
        <taxon>Pseudomonadati</taxon>
        <taxon>Pseudomonadota</taxon>
        <taxon>Alphaproteobacteria</taxon>
        <taxon>Hyphomicrobiales</taxon>
        <taxon>Amorphaceae</taxon>
        <taxon>Acuticoccus</taxon>
    </lineage>
</organism>
<reference evidence="3 4" key="1">
    <citation type="submission" date="2018-05" db="EMBL/GenBank/DDBJ databases">
        <title>Acuticoccus sediminis sp. nov., isolated from deep-sea sediment of Indian Ocean.</title>
        <authorList>
            <person name="Liu X."/>
            <person name="Lai Q."/>
            <person name="Du Y."/>
            <person name="Sun F."/>
            <person name="Zhang X."/>
            <person name="Wang S."/>
            <person name="Shao Z."/>
        </authorList>
    </citation>
    <scope>NUCLEOTIDE SEQUENCE [LARGE SCALE GENOMIC DNA]</scope>
    <source>
        <strain evidence="3 4">PTG4-2</strain>
    </source>
</reference>
<dbReference type="RefSeq" id="WP_111345066.1">
    <property type="nucleotide sequence ID" value="NZ_JAIWKD010000002.1"/>
</dbReference>
<dbReference type="EMBL" id="QHHQ01000002">
    <property type="protein sequence ID" value="RAI01875.1"/>
    <property type="molecule type" value="Genomic_DNA"/>
</dbReference>
<keyword evidence="1" id="KW-0472">Membrane</keyword>
<feature type="transmembrane region" description="Helical" evidence="1">
    <location>
        <begin position="140"/>
        <end position="157"/>
    </location>
</feature>
<feature type="transmembrane region" description="Helical" evidence="1">
    <location>
        <begin position="21"/>
        <end position="41"/>
    </location>
</feature>
<proteinExistence type="predicted"/>
<feature type="transmembrane region" description="Helical" evidence="1">
    <location>
        <begin position="498"/>
        <end position="518"/>
    </location>
</feature>
<dbReference type="AlphaFoldDB" id="A0A8B2NPR5"/>
<keyword evidence="1" id="KW-0812">Transmembrane</keyword>
<comment type="caution">
    <text evidence="3">The sequence shown here is derived from an EMBL/GenBank/DDBJ whole genome shotgun (WGS) entry which is preliminary data.</text>
</comment>
<feature type="domain" description="DUF112" evidence="2">
    <location>
        <begin position="29"/>
        <end position="474"/>
    </location>
</feature>
<name>A0A8B2NPR5_9HYPH</name>
<protein>
    <recommendedName>
        <fullName evidence="2">DUF112 domain-containing protein</fullName>
    </recommendedName>
</protein>
<accession>A0A8B2NPR5</accession>
<evidence type="ECO:0000313" key="4">
    <source>
        <dbReference type="Proteomes" id="UP000249590"/>
    </source>
</evidence>
<dbReference type="InterPro" id="IPR002823">
    <property type="entry name" value="DUF112_TM"/>
</dbReference>
<evidence type="ECO:0000256" key="1">
    <source>
        <dbReference type="SAM" id="Phobius"/>
    </source>
</evidence>
<keyword evidence="4" id="KW-1185">Reference proteome</keyword>
<feature type="transmembrane region" description="Helical" evidence="1">
    <location>
        <begin position="347"/>
        <end position="369"/>
    </location>
</feature>
<dbReference type="Proteomes" id="UP000249590">
    <property type="component" value="Unassembled WGS sequence"/>
</dbReference>
<feature type="transmembrane region" description="Helical" evidence="1">
    <location>
        <begin position="389"/>
        <end position="415"/>
    </location>
</feature>
<feature type="transmembrane region" description="Helical" evidence="1">
    <location>
        <begin position="47"/>
        <end position="67"/>
    </location>
</feature>
<feature type="transmembrane region" description="Helical" evidence="1">
    <location>
        <begin position="74"/>
        <end position="96"/>
    </location>
</feature>
<dbReference type="PANTHER" id="PTHR35342:SF5">
    <property type="entry name" value="TRICARBOXYLIC TRANSPORT PROTEIN"/>
    <property type="match status" value="1"/>
</dbReference>
<gene>
    <name evidence="3" type="ORF">DLJ53_10755</name>
</gene>
<feature type="transmembrane region" description="Helical" evidence="1">
    <location>
        <begin position="164"/>
        <end position="197"/>
    </location>
</feature>
<feature type="transmembrane region" description="Helical" evidence="1">
    <location>
        <begin position="469"/>
        <end position="486"/>
    </location>
</feature>
<dbReference type="Pfam" id="PF01970">
    <property type="entry name" value="TctA"/>
    <property type="match status" value="1"/>
</dbReference>
<dbReference type="PANTHER" id="PTHR35342">
    <property type="entry name" value="TRICARBOXYLIC TRANSPORT PROTEIN"/>
    <property type="match status" value="1"/>
</dbReference>
<feature type="transmembrane region" description="Helical" evidence="1">
    <location>
        <begin position="217"/>
        <end position="236"/>
    </location>
</feature>
<evidence type="ECO:0000259" key="2">
    <source>
        <dbReference type="Pfam" id="PF01970"/>
    </source>
</evidence>
<evidence type="ECO:0000313" key="3">
    <source>
        <dbReference type="EMBL" id="RAI01875.1"/>
    </source>
</evidence>
<keyword evidence="1" id="KW-1133">Transmembrane helix</keyword>
<sequence>METVLQYIALGVQSVFVGPEGALWFTPSLMVIAGVVIGILVGATPGLSGPFALALATPLLISAFGYGNEALYPILGCLLGIMKGATVGGAVPAILFNTPGTPDAYLTTLDGHPMAMAGKGRKAIQTAHFASVMGDNLSDLVLFIAAPGFAIAVERVLGLPEKSALIILSLCFMAAVVGNAPIKGLLGGLLGMLFSLVGSTLSGAGPRMTLGVHELGGGIPLTSAILGVLVLSEVLVSIEAMRQDRRAQMVPEGPREMGPPLTWRERWRMIPGILQGGAIGTVIGALPGIGTTTAATLAYDVAKRRSRTPEAFGAGTPAGIVATESANSAVSGANLIPVMSLGIPGNFAAVFIILAVESVGDFTFGPAVFNFTPIRVVEGYGTILNESLVVAFGFFTMMMIANVVNWTIGGGLMSLLSQLVRIPKDVMIPVILVVALTAAYVQDGGYLGLFTALGFALVGYVLRRLEVSILPFVIGFLLAPTLEGLLRGSYSASGADPYFLLRSPISIAMLGLAVLLMVRMVRGARAASRATSDIAAVDP</sequence>
<feature type="transmembrane region" description="Helical" evidence="1">
    <location>
        <begin position="422"/>
        <end position="440"/>
    </location>
</feature>
<dbReference type="OrthoDB" id="9791872at2"/>